<name>Q2N920_ERYLH</name>
<keyword evidence="2" id="KW-0732">Signal</keyword>
<protein>
    <recommendedName>
        <fullName evidence="5">Secreted protein</fullName>
    </recommendedName>
</protein>
<sequence length="110" mass="13260">MLKVLFASGVALAALSATPAAADSRGYNSYYGNGYQRAVERIERRCSRALRFAESRREYWQITRRCDAQLRDLRYRWNDDRRWRDDDDDDDDDDRRRWRGRDRDDDDDDD</sequence>
<dbReference type="EMBL" id="CP000157">
    <property type="protein sequence ID" value="ABC63821.1"/>
    <property type="molecule type" value="Genomic_DNA"/>
</dbReference>
<proteinExistence type="predicted"/>
<dbReference type="AlphaFoldDB" id="Q2N920"/>
<dbReference type="RefSeq" id="WP_011414651.1">
    <property type="nucleotide sequence ID" value="NC_007722.1"/>
</dbReference>
<evidence type="ECO:0008006" key="5">
    <source>
        <dbReference type="Google" id="ProtNLM"/>
    </source>
</evidence>
<dbReference type="HOGENOM" id="CLU_2167119_0_0_5"/>
<keyword evidence="4" id="KW-1185">Reference proteome</keyword>
<gene>
    <name evidence="3" type="ordered locus">ELI_08645</name>
</gene>
<accession>Q2N920</accession>
<organism evidence="3 4">
    <name type="scientific">Erythrobacter litoralis (strain HTCC2594)</name>
    <dbReference type="NCBI Taxonomy" id="314225"/>
    <lineage>
        <taxon>Bacteria</taxon>
        <taxon>Pseudomonadati</taxon>
        <taxon>Pseudomonadota</taxon>
        <taxon>Alphaproteobacteria</taxon>
        <taxon>Sphingomonadales</taxon>
        <taxon>Erythrobacteraceae</taxon>
        <taxon>Erythrobacter/Porphyrobacter group</taxon>
        <taxon>Erythrobacter</taxon>
    </lineage>
</organism>
<dbReference type="KEGG" id="eli:ELI_08645"/>
<reference evidence="4" key="1">
    <citation type="journal article" date="2009" name="J. Bacteriol.">
        <title>Complete genome sequence of Erythrobacter litoralis HTCC2594.</title>
        <authorList>
            <person name="Oh H.M."/>
            <person name="Giovannoni S.J."/>
            <person name="Ferriera S."/>
            <person name="Johnson J."/>
            <person name="Cho J.C."/>
        </authorList>
    </citation>
    <scope>NUCLEOTIDE SEQUENCE [LARGE SCALE GENOMIC DNA]</scope>
    <source>
        <strain evidence="4">HTCC2594</strain>
    </source>
</reference>
<evidence type="ECO:0000256" key="1">
    <source>
        <dbReference type="SAM" id="MobiDB-lite"/>
    </source>
</evidence>
<feature type="region of interest" description="Disordered" evidence="1">
    <location>
        <begin position="81"/>
        <end position="110"/>
    </location>
</feature>
<evidence type="ECO:0000313" key="3">
    <source>
        <dbReference type="EMBL" id="ABC63821.1"/>
    </source>
</evidence>
<feature type="signal peptide" evidence="2">
    <location>
        <begin position="1"/>
        <end position="22"/>
    </location>
</feature>
<feature type="chain" id="PRO_5004213055" description="Secreted protein" evidence="2">
    <location>
        <begin position="23"/>
        <end position="110"/>
    </location>
</feature>
<dbReference type="Proteomes" id="UP000008808">
    <property type="component" value="Chromosome"/>
</dbReference>
<evidence type="ECO:0000256" key="2">
    <source>
        <dbReference type="SAM" id="SignalP"/>
    </source>
</evidence>
<evidence type="ECO:0000313" key="4">
    <source>
        <dbReference type="Proteomes" id="UP000008808"/>
    </source>
</evidence>